<dbReference type="EMBL" id="FOWX01000004">
    <property type="protein sequence ID" value="SFP06316.1"/>
    <property type="molecule type" value="Genomic_DNA"/>
</dbReference>
<feature type="transmembrane region" description="Helical" evidence="1">
    <location>
        <begin position="28"/>
        <end position="45"/>
    </location>
</feature>
<sequence length="54" mass="5765">MLASMLVVISLTLVTIFGLGKSPYFHEIMAFCTTLIGGVTGYYFSNKGAGDTRA</sequence>
<accession>A0A1I5MBJ4</accession>
<dbReference type="Proteomes" id="UP000198784">
    <property type="component" value="Unassembled WGS sequence"/>
</dbReference>
<evidence type="ECO:0000313" key="2">
    <source>
        <dbReference type="EMBL" id="SFP06316.1"/>
    </source>
</evidence>
<name>A0A1I5MBJ4_9PSED</name>
<keyword evidence="1" id="KW-0472">Membrane</keyword>
<dbReference type="STRING" id="289003.SAMN05216190_104163"/>
<reference evidence="3" key="1">
    <citation type="submission" date="2016-10" db="EMBL/GenBank/DDBJ databases">
        <authorList>
            <person name="Varghese N."/>
            <person name="Submissions S."/>
        </authorList>
    </citation>
    <scope>NUCLEOTIDE SEQUENCE [LARGE SCALE GENOMIC DNA]</scope>
    <source>
        <strain evidence="3">DSM 17834</strain>
    </source>
</reference>
<dbReference type="AlphaFoldDB" id="A0A1I5MBJ4"/>
<protein>
    <submittedName>
        <fullName evidence="2">Uncharacterized protein</fullName>
    </submittedName>
</protein>
<keyword evidence="1" id="KW-0812">Transmembrane</keyword>
<organism evidence="2 3">
    <name type="scientific">Pseudomonas borbori</name>
    <dbReference type="NCBI Taxonomy" id="289003"/>
    <lineage>
        <taxon>Bacteria</taxon>
        <taxon>Pseudomonadati</taxon>
        <taxon>Pseudomonadota</taxon>
        <taxon>Gammaproteobacteria</taxon>
        <taxon>Pseudomonadales</taxon>
        <taxon>Pseudomonadaceae</taxon>
        <taxon>Pseudomonas</taxon>
    </lineage>
</organism>
<evidence type="ECO:0000256" key="1">
    <source>
        <dbReference type="SAM" id="Phobius"/>
    </source>
</evidence>
<gene>
    <name evidence="2" type="ORF">SAMN05216190_104163</name>
</gene>
<keyword evidence="1" id="KW-1133">Transmembrane helix</keyword>
<evidence type="ECO:0000313" key="3">
    <source>
        <dbReference type="Proteomes" id="UP000198784"/>
    </source>
</evidence>
<proteinExistence type="predicted"/>
<keyword evidence="3" id="KW-1185">Reference proteome</keyword>